<feature type="region of interest" description="Disordered" evidence="2">
    <location>
        <begin position="1115"/>
        <end position="1135"/>
    </location>
</feature>
<dbReference type="GO" id="GO:0005178">
    <property type="term" value="F:integrin binding"/>
    <property type="evidence" value="ECO:0007669"/>
    <property type="project" value="TreeGrafter"/>
</dbReference>
<feature type="domain" description="Fibronectin type-III" evidence="5">
    <location>
        <begin position="1479"/>
        <end position="1581"/>
    </location>
</feature>
<dbReference type="InterPro" id="IPR036116">
    <property type="entry name" value="FN3_sf"/>
</dbReference>
<evidence type="ECO:0000259" key="6">
    <source>
        <dbReference type="PROSITE" id="PS51323"/>
    </source>
</evidence>
<sequence length="1673" mass="183237">MWKQVVLAAALSAALAAAAPEAATALLACPEQCQCGGQRPDACPEGRPLVARPDCFQCCVVCARAAGEPCGDPDVACAAHLQCVDKKCRELPKELRASQVPIEILHVAPISHTAAEIFIRIPGEAGDTSKSFEIQNTLSPKGPWNAVQIARKTPAWDDKSFVIQVEGLKQKESYLRVTLGEFRSKGFKVTLANGRKSGSNMRKLLFAEPEEETGKSDAIPCMYEGKAFNPGEAYLSTNCSERCECDGKGVFKCIETSDETTAACSKITDIRGEELTVVDSSNETLTLRWRGHQGMILQYREEGTNDPWQRTERLTPDGTQEPATITIKDLHSLTTYQVRTLLPGQEEGRSARGEDVPILGTTRSMADQPESGFCVVLGKKVSSGDEIPSSQGSCSEQKCICQPGQPPVCKQRCSVPFFRRGAFSQDELCTEKPSPNDTCCVILQCADHGEEHNGHDACNQCGENTECHKAAVGSDEALCMCKEGHIGDPYDKKEGCKPTLPLLEGRELKKCFYKNNSYSIGQLFYDGCKQKCTCNGQAEIECEPRCTKMPEKAPEGCQMVTNPEDVCCKMIKCEDKSEKLVTGVTYTEQGAPVKGCGYKEKVYKKGQTFFDGCEKSCTCGQNGEVACKPRCPPPEANLSDKCVAVPDPNDSCCSKVLCDVGEESNESRNPPSSIEAEDKEVKGIDIDGVKAFNSSSARLIAHLPNNMTWQQGIPELAVFYSKEPNGPWSKAPVISTNPGVKADLEIYASGLPAGKIYLRVENGALKSRDFSITLPDPPSTVTPGKECEFKGKVYKINEEFHDGCEEYCACTKTGIQCATIECPTNFGLDVLDPHCLDWEKDPEFVAIPPRCCPDMRCKSNGTCHYQGEMFDNYAEIPSKLTGCEQRCYCEFGNVSCSPACPPVPATPPLTIGCDPSEARLSHLPGEDCCLYWLCPQPQGSKPAAGNAKGQIENDPMTKQTETAIFMPTPIPELKTLKDSNKQKSKDSKVPLVLNPDSPSVKQIMEPINPGVAPTPFTPPKSKPSNTLPPFLGPYSPDYKESPFQFHGQPIDHGFINGPPPKNQQPLPPKGHPQHIDPHFLEELLKGKFDQRAPPPGQGRPDEHVVRGQLPPHLLQQSVKPQPQGGSIPVDSNGRPILSPIAAHIEQHFRQHPGNQQGRPQGPPFAPRHPGHFDEQPPNDYDEHFLLQNGQLIPFNPAQFSPHDPRRPPQQFPGGQVLAARNDTLITDADTLSTNTHEKAPAKGAPHGHGPPNLPFPSVSTNEITLMPPMPLDPRSVRLIFQVPRVYIGLHGKVEVRYTDGTRDISDPSKWEKATTATDELIDGLQMAHEVSGLKPDTEYHFQIVIHVRELGSMESHVAIVRTPRDATTSGNPQVLPVDAGLSIAQVNTTWIKVAWRQFAEYEQQFIDGFQIRYKAREALTYSTSLPIHRMVNSYVLDNLQPGTEYEIQIVFIPSHGMDLQSEAKPVHAITAPAVNIYGFDIAVHVAMVKANSVELSWTGVPAPEEKYVNIYRAVYQSDVEANKQELSSVFKLVKKDGGSNRTRTVIQALKPSTRYRIWLEAFLTNGKIKKSDVRTFTTKPGLLPSAGASERVAEQPRGDYYGALVGVSVFAALLVVALVILLMIMVRRQHSVTANITPRGKSEAAFDNPSFKNSDEPAVVTNGNSKRTTQEVA</sequence>
<gene>
    <name evidence="7" type="ORF">CLODIP_2_CD01594</name>
</gene>
<feature type="region of interest" description="Disordered" evidence="2">
    <location>
        <begin position="977"/>
        <end position="1075"/>
    </location>
</feature>
<dbReference type="GO" id="GO:0005615">
    <property type="term" value="C:extracellular space"/>
    <property type="evidence" value="ECO:0007669"/>
    <property type="project" value="TreeGrafter"/>
</dbReference>
<feature type="domain" description="Fibronectin type-III" evidence="5">
    <location>
        <begin position="1262"/>
        <end position="1365"/>
    </location>
</feature>
<evidence type="ECO:0000256" key="1">
    <source>
        <dbReference type="ARBA" id="ARBA00022729"/>
    </source>
</evidence>
<dbReference type="SMART" id="SM00214">
    <property type="entry name" value="VWC"/>
    <property type="match status" value="3"/>
</dbReference>
<feature type="compositionally biased region" description="Basic and acidic residues" evidence="2">
    <location>
        <begin position="977"/>
        <end position="988"/>
    </location>
</feature>
<dbReference type="PANTHER" id="PTHR11348:SF34">
    <property type="entry name" value="EPIDERMAL CELL SURFACE RECEPTOR-RELATED"/>
    <property type="match status" value="1"/>
</dbReference>
<dbReference type="SUPFAM" id="SSF49265">
    <property type="entry name" value="Fibronectin type III"/>
    <property type="match status" value="2"/>
</dbReference>
<dbReference type="Gene3D" id="2.60.40.10">
    <property type="entry name" value="Immunoglobulins"/>
    <property type="match status" value="3"/>
</dbReference>
<keyword evidence="3" id="KW-1133">Transmembrane helix</keyword>
<dbReference type="GO" id="GO:0045597">
    <property type="term" value="P:positive regulation of cell differentiation"/>
    <property type="evidence" value="ECO:0007669"/>
    <property type="project" value="TreeGrafter"/>
</dbReference>
<dbReference type="InterPro" id="IPR013783">
    <property type="entry name" value="Ig-like_fold"/>
</dbReference>
<keyword evidence="1 4" id="KW-0732">Signal</keyword>
<feature type="signal peptide" evidence="4">
    <location>
        <begin position="1"/>
        <end position="18"/>
    </location>
</feature>
<feature type="domain" description="Fibronectin type-III" evidence="5">
    <location>
        <begin position="271"/>
        <end position="364"/>
    </location>
</feature>
<feature type="domain" description="IGFBP N-terminal" evidence="6">
    <location>
        <begin position="25"/>
        <end position="102"/>
    </location>
</feature>
<dbReference type="EMBL" id="CADEPI010000063">
    <property type="protein sequence ID" value="CAB3371635.1"/>
    <property type="molecule type" value="Genomic_DNA"/>
</dbReference>
<accession>A0A8S1CU37</accession>
<keyword evidence="8" id="KW-1185">Reference proteome</keyword>
<dbReference type="GO" id="GO:0007155">
    <property type="term" value="P:cell adhesion"/>
    <property type="evidence" value="ECO:0007669"/>
    <property type="project" value="TreeGrafter"/>
</dbReference>
<dbReference type="PROSITE" id="PS01208">
    <property type="entry name" value="VWFC_1"/>
    <property type="match status" value="2"/>
</dbReference>
<evidence type="ECO:0000313" key="8">
    <source>
        <dbReference type="Proteomes" id="UP000494165"/>
    </source>
</evidence>
<dbReference type="Pfam" id="PF00041">
    <property type="entry name" value="fn3"/>
    <property type="match status" value="1"/>
</dbReference>
<feature type="compositionally biased region" description="Polar residues" evidence="2">
    <location>
        <begin position="1661"/>
        <end position="1673"/>
    </location>
</feature>
<evidence type="ECO:0000259" key="5">
    <source>
        <dbReference type="PROSITE" id="PS50853"/>
    </source>
</evidence>
<dbReference type="PROSITE" id="PS50853">
    <property type="entry name" value="FN3"/>
    <property type="match status" value="4"/>
</dbReference>
<evidence type="ECO:0000256" key="4">
    <source>
        <dbReference type="SAM" id="SignalP"/>
    </source>
</evidence>
<keyword evidence="3" id="KW-0472">Membrane</keyword>
<dbReference type="PANTHER" id="PTHR11348">
    <property type="entry name" value="CONNECTIVE TISSUE GROWTH FACTOR-RELATED"/>
    <property type="match status" value="1"/>
</dbReference>
<feature type="region of interest" description="Disordered" evidence="2">
    <location>
        <begin position="1639"/>
        <end position="1673"/>
    </location>
</feature>
<feature type="chain" id="PRO_5035942596" description="Epidermal cell surface receptor" evidence="4">
    <location>
        <begin position="19"/>
        <end position="1673"/>
    </location>
</feature>
<feature type="transmembrane region" description="Helical" evidence="3">
    <location>
        <begin position="1600"/>
        <end position="1626"/>
    </location>
</feature>
<name>A0A8S1CU37_9INSE</name>
<evidence type="ECO:0000256" key="3">
    <source>
        <dbReference type="SAM" id="Phobius"/>
    </source>
</evidence>
<protein>
    <recommendedName>
        <fullName evidence="9">Epidermal cell surface receptor</fullName>
    </recommendedName>
</protein>
<evidence type="ECO:0000313" key="7">
    <source>
        <dbReference type="EMBL" id="CAB3371635.1"/>
    </source>
</evidence>
<keyword evidence="3" id="KW-0812">Transmembrane</keyword>
<evidence type="ECO:0000256" key="2">
    <source>
        <dbReference type="SAM" id="MobiDB-lite"/>
    </source>
</evidence>
<dbReference type="InterPro" id="IPR003961">
    <property type="entry name" value="FN3_dom"/>
</dbReference>
<dbReference type="PROSITE" id="PS51323">
    <property type="entry name" value="IGFBP_N_2"/>
    <property type="match status" value="1"/>
</dbReference>
<dbReference type="OrthoDB" id="6022609at2759"/>
<dbReference type="Proteomes" id="UP000494165">
    <property type="component" value="Unassembled WGS sequence"/>
</dbReference>
<proteinExistence type="predicted"/>
<feature type="region of interest" description="Disordered" evidence="2">
    <location>
        <begin position="1151"/>
        <end position="1177"/>
    </location>
</feature>
<dbReference type="CDD" id="cd00063">
    <property type="entry name" value="FN3"/>
    <property type="match status" value="4"/>
</dbReference>
<feature type="compositionally biased region" description="Polar residues" evidence="2">
    <location>
        <begin position="1115"/>
        <end position="1124"/>
    </location>
</feature>
<reference evidence="7 8" key="1">
    <citation type="submission" date="2020-04" db="EMBL/GenBank/DDBJ databases">
        <authorList>
            <person name="Alioto T."/>
            <person name="Alioto T."/>
            <person name="Gomez Garrido J."/>
        </authorList>
    </citation>
    <scope>NUCLEOTIDE SEQUENCE [LARGE SCALE GENOMIC DNA]</scope>
</reference>
<dbReference type="InterPro" id="IPR050941">
    <property type="entry name" value="CCN"/>
</dbReference>
<dbReference type="SMART" id="SM00060">
    <property type="entry name" value="FN3"/>
    <property type="match status" value="4"/>
</dbReference>
<feature type="compositionally biased region" description="Pro residues" evidence="2">
    <location>
        <begin position="1057"/>
        <end position="1070"/>
    </location>
</feature>
<dbReference type="InterPro" id="IPR001007">
    <property type="entry name" value="VWF_dom"/>
</dbReference>
<organism evidence="7 8">
    <name type="scientific">Cloeon dipterum</name>
    <dbReference type="NCBI Taxonomy" id="197152"/>
    <lineage>
        <taxon>Eukaryota</taxon>
        <taxon>Metazoa</taxon>
        <taxon>Ecdysozoa</taxon>
        <taxon>Arthropoda</taxon>
        <taxon>Hexapoda</taxon>
        <taxon>Insecta</taxon>
        <taxon>Pterygota</taxon>
        <taxon>Palaeoptera</taxon>
        <taxon>Ephemeroptera</taxon>
        <taxon>Pisciforma</taxon>
        <taxon>Baetidae</taxon>
        <taxon>Cloeon</taxon>
    </lineage>
</organism>
<dbReference type="InterPro" id="IPR000867">
    <property type="entry name" value="IGFBP-like"/>
</dbReference>
<evidence type="ECO:0008006" key="9">
    <source>
        <dbReference type="Google" id="ProtNLM"/>
    </source>
</evidence>
<feature type="domain" description="Fibronectin type-III" evidence="5">
    <location>
        <begin position="1377"/>
        <end position="1473"/>
    </location>
</feature>
<comment type="caution">
    <text evidence="7">The sequence shown here is derived from an EMBL/GenBank/DDBJ whole genome shotgun (WGS) entry which is preliminary data.</text>
</comment>